<keyword evidence="4" id="KW-0479">Metal-binding</keyword>
<dbReference type="EMBL" id="JAVAMQ010000005">
    <property type="protein sequence ID" value="MDP5306930.1"/>
    <property type="molecule type" value="Genomic_DNA"/>
</dbReference>
<name>A0ABT9JBD2_9RHOB</name>
<comment type="function">
    <text evidence="4">Removes the phosphate from trehalose 6-phosphate to produce free trehalose.</text>
</comment>
<dbReference type="Gene3D" id="3.30.70.1020">
    <property type="entry name" value="Trehalose-6-phosphate phosphatase related protein, domain 2"/>
    <property type="match status" value="1"/>
</dbReference>
<evidence type="ECO:0000313" key="5">
    <source>
        <dbReference type="EMBL" id="MDP5306930.1"/>
    </source>
</evidence>
<proteinExistence type="inferred from homology"/>
<dbReference type="SUPFAM" id="SSF56784">
    <property type="entry name" value="HAD-like"/>
    <property type="match status" value="1"/>
</dbReference>
<dbReference type="PANTHER" id="PTHR43768">
    <property type="entry name" value="TREHALOSE 6-PHOSPHATE PHOSPHATASE"/>
    <property type="match status" value="1"/>
</dbReference>
<dbReference type="PANTHER" id="PTHR43768:SF3">
    <property type="entry name" value="TREHALOSE 6-PHOSPHATE PHOSPHATASE"/>
    <property type="match status" value="1"/>
</dbReference>
<dbReference type="Proteomes" id="UP001224997">
    <property type="component" value="Unassembled WGS sequence"/>
</dbReference>
<comment type="pathway">
    <text evidence="1 4">Glycan biosynthesis; trehalose biosynthesis.</text>
</comment>
<keyword evidence="6" id="KW-1185">Reference proteome</keyword>
<evidence type="ECO:0000256" key="2">
    <source>
        <dbReference type="ARBA" id="ARBA00008770"/>
    </source>
</evidence>
<protein>
    <recommendedName>
        <fullName evidence="4">Trehalose 6-phosphate phosphatase</fullName>
        <ecNumber evidence="4">3.1.3.12</ecNumber>
    </recommendedName>
</protein>
<organism evidence="5 6">
    <name type="scientific">Paracoccus spongiarum</name>
    <dbReference type="NCBI Taxonomy" id="3064387"/>
    <lineage>
        <taxon>Bacteria</taxon>
        <taxon>Pseudomonadati</taxon>
        <taxon>Pseudomonadota</taxon>
        <taxon>Alphaproteobacteria</taxon>
        <taxon>Rhodobacterales</taxon>
        <taxon>Paracoccaceae</taxon>
        <taxon>Paracoccus</taxon>
    </lineage>
</organism>
<keyword evidence="3 4" id="KW-0378">Hydrolase</keyword>
<evidence type="ECO:0000256" key="1">
    <source>
        <dbReference type="ARBA" id="ARBA00005199"/>
    </source>
</evidence>
<dbReference type="InterPro" id="IPR044651">
    <property type="entry name" value="OTSB-like"/>
</dbReference>
<comment type="caution">
    <text evidence="5">The sequence shown here is derived from an EMBL/GenBank/DDBJ whole genome shotgun (WGS) entry which is preliminary data.</text>
</comment>
<dbReference type="InterPro" id="IPR006379">
    <property type="entry name" value="HAD-SF_hydro_IIB"/>
</dbReference>
<dbReference type="InterPro" id="IPR036412">
    <property type="entry name" value="HAD-like_sf"/>
</dbReference>
<dbReference type="NCBIfam" id="TIGR00685">
    <property type="entry name" value="T6PP"/>
    <property type="match status" value="1"/>
</dbReference>
<dbReference type="RefSeq" id="WP_305962778.1">
    <property type="nucleotide sequence ID" value="NZ_JAVAMQ010000005.1"/>
</dbReference>
<dbReference type="Gene3D" id="3.40.50.1000">
    <property type="entry name" value="HAD superfamily/HAD-like"/>
    <property type="match status" value="1"/>
</dbReference>
<accession>A0ABT9JBD2</accession>
<keyword evidence="4" id="KW-0460">Magnesium</keyword>
<reference evidence="5 6" key="1">
    <citation type="submission" date="2023-08" db="EMBL/GenBank/DDBJ databases">
        <authorList>
            <person name="Park J.-S."/>
        </authorList>
    </citation>
    <scope>NUCLEOTIDE SEQUENCE [LARGE SCALE GENOMIC DNA]</scope>
    <source>
        <strain evidence="5 6">2205BS29-5</strain>
    </source>
</reference>
<comment type="cofactor">
    <cofactor evidence="4">
        <name>Mg(2+)</name>
        <dbReference type="ChEBI" id="CHEBI:18420"/>
    </cofactor>
</comment>
<evidence type="ECO:0000256" key="4">
    <source>
        <dbReference type="RuleBase" id="RU361117"/>
    </source>
</evidence>
<dbReference type="EC" id="3.1.3.12" evidence="4"/>
<dbReference type="Pfam" id="PF02358">
    <property type="entry name" value="Trehalose_PPase"/>
    <property type="match status" value="1"/>
</dbReference>
<dbReference type="InterPro" id="IPR023214">
    <property type="entry name" value="HAD_sf"/>
</dbReference>
<evidence type="ECO:0000256" key="3">
    <source>
        <dbReference type="ARBA" id="ARBA00022801"/>
    </source>
</evidence>
<evidence type="ECO:0000313" key="6">
    <source>
        <dbReference type="Proteomes" id="UP001224997"/>
    </source>
</evidence>
<sequence length="241" mass="25411">MTPPDLPADAALFLDFDGCLVEISDRPDSITVPEALPARLARLHQRLDGAVALISGRDIADLRRYLPDFPGAIAGSHGAEVSLDGRRIEAVHGVDLDVAALHRAARDLAAPHPAVLVEVKPHGVSLHYRADPALRGFVEDMMARLAEAHPGMALQPSKMAVELRPEGSSKDGALARLMGLDGFAGRVPVYAGDDLTDEAAIAEAQARGGFGIKIGEGETVARYRLPGTEALAGWLDRALAG</sequence>
<comment type="catalytic activity">
    <reaction evidence="4">
        <text>alpha,alpha-trehalose 6-phosphate + H2O = alpha,alpha-trehalose + phosphate</text>
        <dbReference type="Rhea" id="RHEA:23420"/>
        <dbReference type="ChEBI" id="CHEBI:15377"/>
        <dbReference type="ChEBI" id="CHEBI:16551"/>
        <dbReference type="ChEBI" id="CHEBI:43474"/>
        <dbReference type="ChEBI" id="CHEBI:58429"/>
        <dbReference type="EC" id="3.1.3.12"/>
    </reaction>
</comment>
<dbReference type="GO" id="GO:0004805">
    <property type="term" value="F:trehalose-phosphatase activity"/>
    <property type="evidence" value="ECO:0007669"/>
    <property type="project" value="UniProtKB-EC"/>
</dbReference>
<comment type="similarity">
    <text evidence="2 4">Belongs to the trehalose phosphatase family.</text>
</comment>
<dbReference type="InterPro" id="IPR003337">
    <property type="entry name" value="Trehalose_PPase"/>
</dbReference>
<dbReference type="NCBIfam" id="TIGR01484">
    <property type="entry name" value="HAD-SF-IIB"/>
    <property type="match status" value="1"/>
</dbReference>
<gene>
    <name evidence="5" type="primary">otsB</name>
    <name evidence="5" type="ORF">Q5Y72_07475</name>
</gene>